<evidence type="ECO:0000259" key="5">
    <source>
        <dbReference type="PROSITE" id="PS50871"/>
    </source>
</evidence>
<evidence type="ECO:0000313" key="6">
    <source>
        <dbReference type="EnsemblMetazoa" id="G6918.1:cds"/>
    </source>
</evidence>
<dbReference type="Gene3D" id="2.60.120.40">
    <property type="match status" value="1"/>
</dbReference>
<dbReference type="PANTHER" id="PTHR15427">
    <property type="entry name" value="EMILIN ELASTIN MICROFIBRIL INTERFACE-LOCATED PROTEIN ELASTIN MICROFIBRIL INTERFACER"/>
    <property type="match status" value="1"/>
</dbReference>
<organism evidence="6 7">
    <name type="scientific">Magallana gigas</name>
    <name type="common">Pacific oyster</name>
    <name type="synonym">Crassostrea gigas</name>
    <dbReference type="NCBI Taxonomy" id="29159"/>
    <lineage>
        <taxon>Eukaryota</taxon>
        <taxon>Metazoa</taxon>
        <taxon>Spiralia</taxon>
        <taxon>Lophotrochozoa</taxon>
        <taxon>Mollusca</taxon>
        <taxon>Bivalvia</taxon>
        <taxon>Autobranchia</taxon>
        <taxon>Pteriomorphia</taxon>
        <taxon>Ostreida</taxon>
        <taxon>Ostreoidea</taxon>
        <taxon>Ostreidae</taxon>
        <taxon>Magallana</taxon>
    </lineage>
</organism>
<dbReference type="SMART" id="SM00110">
    <property type="entry name" value="C1Q"/>
    <property type="match status" value="1"/>
</dbReference>
<dbReference type="SUPFAM" id="SSF49842">
    <property type="entry name" value="TNF-like"/>
    <property type="match status" value="1"/>
</dbReference>
<keyword evidence="2" id="KW-0964">Secreted</keyword>
<keyword evidence="3" id="KW-0175">Coiled coil</keyword>
<evidence type="ECO:0000256" key="4">
    <source>
        <dbReference type="SAM" id="SignalP"/>
    </source>
</evidence>
<evidence type="ECO:0000313" key="7">
    <source>
        <dbReference type="Proteomes" id="UP000005408"/>
    </source>
</evidence>
<dbReference type="PANTHER" id="PTHR15427:SF33">
    <property type="entry name" value="COLLAGEN IV NC1 DOMAIN-CONTAINING PROTEIN"/>
    <property type="match status" value="1"/>
</dbReference>
<keyword evidence="4" id="KW-0732">Signal</keyword>
<sequence>MPLYIIIWCLCVIPTSGFSRLTDTGTQNVTLRDEAIATKTDVFRQLLNQETLIRMSLVKDVQSLMKDMIEMKERMKTSNKRLRDAEKEISSLKIDIHSLKTENQRLNEQAVQYQENFKFIGQNFSEIKQNFPSASFRRVQYETTVNEKIKEFESNTSMVLYSIKTDVGNLSVKLQDLNKHTTELNMSVSKMIESKLTEYSVSVNKSVSEINHKLLSSKDFHTQMVYNLSAVENDLTSIRKMISASKTSVGFTVGVTSPSSDWSGNILVFPHVVTNNGNGYNPNTGKFTAPTDGTYVFFVTADTRYKNYLYLDIVHNGTSKVRTMSNESTSYQTGTNMAVLQLVKGDSVWVSRNRGKSYYTESVPITTFSGFHLSNNWLLQT</sequence>
<feature type="domain" description="C1q" evidence="5">
    <location>
        <begin position="244"/>
        <end position="379"/>
    </location>
</feature>
<accession>A0A8W8NRQ6</accession>
<dbReference type="Proteomes" id="UP000005408">
    <property type="component" value="Unassembled WGS sequence"/>
</dbReference>
<dbReference type="PRINTS" id="PR00007">
    <property type="entry name" value="COMPLEMNTC1Q"/>
</dbReference>
<feature type="signal peptide" evidence="4">
    <location>
        <begin position="1"/>
        <end position="17"/>
    </location>
</feature>
<proteinExistence type="predicted"/>
<protein>
    <recommendedName>
        <fullName evidence="5">C1q domain-containing protein</fullName>
    </recommendedName>
</protein>
<dbReference type="InterPro" id="IPR008983">
    <property type="entry name" value="Tumour_necrosis_fac-like_dom"/>
</dbReference>
<feature type="chain" id="PRO_5042432191" description="C1q domain-containing protein" evidence="4">
    <location>
        <begin position="18"/>
        <end position="381"/>
    </location>
</feature>
<dbReference type="EnsemblMetazoa" id="G6918.2">
    <property type="protein sequence ID" value="G6918.2:cds"/>
    <property type="gene ID" value="G6918"/>
</dbReference>
<comment type="subcellular location">
    <subcellularLocation>
        <location evidence="1">Secreted</location>
    </subcellularLocation>
</comment>
<feature type="coiled-coil region" evidence="3">
    <location>
        <begin position="61"/>
        <end position="116"/>
    </location>
</feature>
<dbReference type="Pfam" id="PF00386">
    <property type="entry name" value="C1q"/>
    <property type="match status" value="1"/>
</dbReference>
<name>A0A8W8NRQ6_MAGGI</name>
<reference evidence="6" key="1">
    <citation type="submission" date="2022-08" db="UniProtKB">
        <authorList>
            <consortium name="EnsemblMetazoa"/>
        </authorList>
    </citation>
    <scope>IDENTIFICATION</scope>
    <source>
        <strain evidence="6">05x7-T-G4-1.051#20</strain>
    </source>
</reference>
<dbReference type="AlphaFoldDB" id="A0A8W8NRQ6"/>
<dbReference type="GO" id="GO:0005581">
    <property type="term" value="C:collagen trimer"/>
    <property type="evidence" value="ECO:0007669"/>
    <property type="project" value="UniProtKB-KW"/>
</dbReference>
<dbReference type="InterPro" id="IPR001073">
    <property type="entry name" value="C1q_dom"/>
</dbReference>
<evidence type="ECO:0000256" key="1">
    <source>
        <dbReference type="ARBA" id="ARBA00004613"/>
    </source>
</evidence>
<dbReference type="InterPro" id="IPR050392">
    <property type="entry name" value="Collagen/C1q_domain"/>
</dbReference>
<evidence type="ECO:0000256" key="2">
    <source>
        <dbReference type="ARBA" id="ARBA00022525"/>
    </source>
</evidence>
<keyword evidence="7" id="KW-1185">Reference proteome</keyword>
<dbReference type="EnsemblMetazoa" id="G6918.1">
    <property type="protein sequence ID" value="G6918.1:cds"/>
    <property type="gene ID" value="G6918"/>
</dbReference>
<dbReference type="PROSITE" id="PS50871">
    <property type="entry name" value="C1Q"/>
    <property type="match status" value="1"/>
</dbReference>
<evidence type="ECO:0000256" key="3">
    <source>
        <dbReference type="SAM" id="Coils"/>
    </source>
</evidence>